<evidence type="ECO:0000313" key="2">
    <source>
        <dbReference type="Proteomes" id="UP001163835"/>
    </source>
</evidence>
<dbReference type="Proteomes" id="UP001163835">
    <property type="component" value="Unassembled WGS sequence"/>
</dbReference>
<evidence type="ECO:0000313" key="1">
    <source>
        <dbReference type="EMBL" id="KAJ3807008.1"/>
    </source>
</evidence>
<comment type="caution">
    <text evidence="1">The sequence shown here is derived from an EMBL/GenBank/DDBJ whole genome shotgun (WGS) entry which is preliminary data.</text>
</comment>
<organism evidence="1 2">
    <name type="scientific">Lentinula aff. lateritia</name>
    <dbReference type="NCBI Taxonomy" id="2804960"/>
    <lineage>
        <taxon>Eukaryota</taxon>
        <taxon>Fungi</taxon>
        <taxon>Dikarya</taxon>
        <taxon>Basidiomycota</taxon>
        <taxon>Agaricomycotina</taxon>
        <taxon>Agaricomycetes</taxon>
        <taxon>Agaricomycetidae</taxon>
        <taxon>Agaricales</taxon>
        <taxon>Marasmiineae</taxon>
        <taxon>Omphalotaceae</taxon>
        <taxon>Lentinula</taxon>
    </lineage>
</organism>
<dbReference type="EMBL" id="MU795352">
    <property type="protein sequence ID" value="KAJ3807008.1"/>
    <property type="molecule type" value="Genomic_DNA"/>
</dbReference>
<keyword evidence="2" id="KW-1185">Reference proteome</keyword>
<proteinExistence type="predicted"/>
<sequence>MAATTTKKRPAKSQSGPAPKKVKKTDIATGKLDTNTTKKAKRSLPVTLTTSPPNDSENTDNEDDWEDAEDDVDFGQTVDDDAMQVDSGEGKTSARESHIAQKVLQQSRKAAKPHSDLISEAKRVWALARSQSISANERKKHITELMNVVRGKVKLIVFKHDASRIIQTLVKYGGKAEREEICEELKGSYADSAKNRYAKFLLLKLIRLLPSHRADILSSFHGHVLSRSRLLLHREASGVLADAFELYANGAQRAELVKEFYGKEVALFSQKQDQDDKGKSPKGLIGVLETMGSDKEKKARVLAAVKENLISIFNNPDKGAVRHAIVHCATWEYLDVLGRMQDSGSEAEKLRRDLFENCAELLPEMVHTKDGSRVVREFLARGNAKDRKTILKTLKPHIERMCLDDEAQMVLFTAIDVIDDTKLLQKSVASIITTPNTLNTLVKSPQGRRAIIYLLIPRSRRYFTIAQIRALGDTDNARDGVGSMKQGNGEGATTTGEGTSKKSPEVRQEEVRRGASEALLTWVEGQGAELIRGPAESLIIADIMLYAEGDKSTPSQALLRGLTTPYTASLTSSASPPSSSSSTPVHPLDLPHTSRLYKNLLQGGHFSHSLRTVEISPRWDPTTFAVGFVKIVGGDDGAVIKDICTKGERNGSFVVAQLCEALVREDASSNQEVKDSREKLKQWLSTSETLKAIEEGEKDGAKGIKVLLDGIGKLKL</sequence>
<protein>
    <submittedName>
        <fullName evidence="1">Armadillo-type protein</fullName>
    </submittedName>
</protein>
<name>A0ACC1TQU0_9AGAR</name>
<gene>
    <name evidence="1" type="ORF">F5876DRAFT_48962</name>
</gene>
<reference evidence="1" key="1">
    <citation type="submission" date="2022-09" db="EMBL/GenBank/DDBJ databases">
        <title>A Global Phylogenomic Analysis of the Shiitake Genus Lentinula.</title>
        <authorList>
            <consortium name="DOE Joint Genome Institute"/>
            <person name="Sierra-Patev S."/>
            <person name="Min B."/>
            <person name="Naranjo-Ortiz M."/>
            <person name="Looney B."/>
            <person name="Konkel Z."/>
            <person name="Slot J.C."/>
            <person name="Sakamoto Y."/>
            <person name="Steenwyk J.L."/>
            <person name="Rokas A."/>
            <person name="Carro J."/>
            <person name="Camarero S."/>
            <person name="Ferreira P."/>
            <person name="Molpeceres G."/>
            <person name="Ruiz-Duenas F.J."/>
            <person name="Serrano A."/>
            <person name="Henrissat B."/>
            <person name="Drula E."/>
            <person name="Hughes K.W."/>
            <person name="Mata J.L."/>
            <person name="Ishikawa N.K."/>
            <person name="Vargas-Isla R."/>
            <person name="Ushijima S."/>
            <person name="Smith C.A."/>
            <person name="Ahrendt S."/>
            <person name="Andreopoulos W."/>
            <person name="He G."/>
            <person name="Labutti K."/>
            <person name="Lipzen A."/>
            <person name="Ng V."/>
            <person name="Riley R."/>
            <person name="Sandor L."/>
            <person name="Barry K."/>
            <person name="Martinez A.T."/>
            <person name="Xiao Y."/>
            <person name="Gibbons J.G."/>
            <person name="Terashima K."/>
            <person name="Grigoriev I.V."/>
            <person name="Hibbett D.S."/>
        </authorList>
    </citation>
    <scope>NUCLEOTIDE SEQUENCE</scope>
    <source>
        <strain evidence="1">TMI1499</strain>
    </source>
</reference>
<accession>A0ACC1TQU0</accession>